<dbReference type="KEGG" id="dord:105989858"/>
<dbReference type="InterPro" id="IPR036457">
    <property type="entry name" value="PPM-type-like_dom_sf"/>
</dbReference>
<comment type="similarity">
    <text evidence="1">Belongs to the PP2C family.</text>
</comment>
<dbReference type="OrthoDB" id="343114at2759"/>
<dbReference type="CTD" id="151649"/>
<gene>
    <name evidence="4" type="primary">Pp2d1</name>
</gene>
<dbReference type="InterPro" id="IPR015655">
    <property type="entry name" value="PP2C"/>
</dbReference>
<dbReference type="GO" id="GO:0004722">
    <property type="term" value="F:protein serine/threonine phosphatase activity"/>
    <property type="evidence" value="ECO:0007669"/>
    <property type="project" value="InterPro"/>
</dbReference>
<name>A0A1S3FNY2_DIPOR</name>
<dbReference type="SUPFAM" id="SSF81606">
    <property type="entry name" value="PP2C-like"/>
    <property type="match status" value="1"/>
</dbReference>
<evidence type="ECO:0000313" key="4">
    <source>
        <dbReference type="RefSeq" id="XP_012877562.1"/>
    </source>
</evidence>
<dbReference type="RefSeq" id="XP_012877562.1">
    <property type="nucleotide sequence ID" value="XM_013022108.1"/>
</dbReference>
<dbReference type="STRING" id="10020.ENSDORP00000023219"/>
<dbReference type="PANTHER" id="PTHR13832:SF837">
    <property type="entry name" value="PROTEIN PHOSPHATASE 2C-LIKE DOMAIN-CONTAINING PROTEIN 1"/>
    <property type="match status" value="1"/>
</dbReference>
<dbReference type="Pfam" id="PF00481">
    <property type="entry name" value="PP2C"/>
    <property type="match status" value="1"/>
</dbReference>
<organism evidence="3 4">
    <name type="scientific">Dipodomys ordii</name>
    <name type="common">Ord's kangaroo rat</name>
    <dbReference type="NCBI Taxonomy" id="10020"/>
    <lineage>
        <taxon>Eukaryota</taxon>
        <taxon>Metazoa</taxon>
        <taxon>Chordata</taxon>
        <taxon>Craniata</taxon>
        <taxon>Vertebrata</taxon>
        <taxon>Euteleostomi</taxon>
        <taxon>Mammalia</taxon>
        <taxon>Eutheria</taxon>
        <taxon>Euarchontoglires</taxon>
        <taxon>Glires</taxon>
        <taxon>Rodentia</taxon>
        <taxon>Castorimorpha</taxon>
        <taxon>Heteromyidae</taxon>
        <taxon>Dipodomyinae</taxon>
        <taxon>Dipodomys</taxon>
    </lineage>
</organism>
<dbReference type="SMART" id="SM00332">
    <property type="entry name" value="PP2Cc"/>
    <property type="match status" value="1"/>
</dbReference>
<dbReference type="PROSITE" id="PS51746">
    <property type="entry name" value="PPM_2"/>
    <property type="match status" value="1"/>
</dbReference>
<evidence type="ECO:0000256" key="1">
    <source>
        <dbReference type="ARBA" id="ARBA00006702"/>
    </source>
</evidence>
<dbReference type="PANTHER" id="PTHR13832">
    <property type="entry name" value="PROTEIN PHOSPHATASE 2C"/>
    <property type="match status" value="1"/>
</dbReference>
<dbReference type="InterPro" id="IPR001932">
    <property type="entry name" value="PPM-type_phosphatase-like_dom"/>
</dbReference>
<keyword evidence="3" id="KW-1185">Reference proteome</keyword>
<dbReference type="CDD" id="cd00143">
    <property type="entry name" value="PP2Cc"/>
    <property type="match status" value="1"/>
</dbReference>
<dbReference type="Gene3D" id="3.60.40.10">
    <property type="entry name" value="PPM-type phosphatase domain"/>
    <property type="match status" value="1"/>
</dbReference>
<evidence type="ECO:0000259" key="2">
    <source>
        <dbReference type="PROSITE" id="PS51746"/>
    </source>
</evidence>
<evidence type="ECO:0000313" key="3">
    <source>
        <dbReference type="Proteomes" id="UP000081671"/>
    </source>
</evidence>
<dbReference type="InParanoid" id="A0A1S3FNY2"/>
<dbReference type="GeneID" id="105989858"/>
<reference evidence="4" key="1">
    <citation type="submission" date="2025-08" db="UniProtKB">
        <authorList>
            <consortium name="RefSeq"/>
        </authorList>
    </citation>
    <scope>IDENTIFICATION</scope>
    <source>
        <tissue evidence="4">Kidney</tissue>
    </source>
</reference>
<sequence length="637" mass="72266">MGYQCGVVEGVRDSVGRMPTESWLHAIIVAAHRDEVQNEDQKNELPEDGETHTAISKYLNQQQVLTQTSILPCSVCKEEIDIDKIFHHKKQHEALATLGFQWMDKKKPQTIIIALKRQFVISKLFSSFMFTEKLLQTINNATELLNDKNVPGYFKLLGDIEKSSVYSQKISHPLIKGVAICQDRNSLWRSDMNDKFTIVNTFGNKPNMCFFGLFDGHHGVYAADLASKELPILILHQLSKFNASYQMSPEQQKFIHSFCTVFREEYVTIEEHFSSIYRMRRTEKRDYEKIHKAFAKAFWRMDRLLRLGRNEVSHVRWSGCSALTCLLEGPSKNPHASKSRRRSKSIDANSIFPPLMPNTISGVLHIANIGNVQALLCRNGKGFCLTKEHTTRNINERKRVLDGGAVISPNELSGLLEGQIKTTRGFGFHGNPQLKKFFIPAPQTISVPIDDLCQFLLLATNGLWEVLDKKEVTSLIITLFQMYTEAYHFVTRRKSSPLKELLLISNGGTDITKSDSNIHILFQNIEESKDHVSITNTNKISGSKYAEYHSSSPKNVGTRPSKMTNHTLFRKAEETDRPNTVDSLQISRNKSQAKDFYEGAAEYVSRELVNAALRAGSRDNITVMLIFLSGSEYPVLP</sequence>
<proteinExistence type="inferred from homology"/>
<accession>A0A1S3FNY2</accession>
<dbReference type="FunCoup" id="A0A1S3FNY2">
    <property type="interactions" value="2"/>
</dbReference>
<feature type="domain" description="PPM-type phosphatase" evidence="2">
    <location>
        <begin position="177"/>
        <end position="628"/>
    </location>
</feature>
<dbReference type="AlphaFoldDB" id="A0A1S3FNY2"/>
<protein>
    <submittedName>
        <fullName evidence="4">Protein phosphatase 2C-like domain-containing protein 1</fullName>
    </submittedName>
</protein>
<dbReference type="Proteomes" id="UP000081671">
    <property type="component" value="Unplaced"/>
</dbReference>